<proteinExistence type="predicted"/>
<dbReference type="AlphaFoldDB" id="A0A2P2N7R7"/>
<protein>
    <submittedName>
        <fullName evidence="1">Uncharacterized protein</fullName>
    </submittedName>
</protein>
<sequence length="31" mass="3896">MILIQIRSIQRERKRERERWPKLGLQVFPDC</sequence>
<accession>A0A2P2N7R7</accession>
<dbReference type="EMBL" id="GGEC01058047">
    <property type="protein sequence ID" value="MBX38531.1"/>
    <property type="molecule type" value="Transcribed_RNA"/>
</dbReference>
<evidence type="ECO:0000313" key="1">
    <source>
        <dbReference type="EMBL" id="MBX38531.1"/>
    </source>
</evidence>
<organism evidence="1">
    <name type="scientific">Rhizophora mucronata</name>
    <name type="common">Asiatic mangrove</name>
    <dbReference type="NCBI Taxonomy" id="61149"/>
    <lineage>
        <taxon>Eukaryota</taxon>
        <taxon>Viridiplantae</taxon>
        <taxon>Streptophyta</taxon>
        <taxon>Embryophyta</taxon>
        <taxon>Tracheophyta</taxon>
        <taxon>Spermatophyta</taxon>
        <taxon>Magnoliopsida</taxon>
        <taxon>eudicotyledons</taxon>
        <taxon>Gunneridae</taxon>
        <taxon>Pentapetalae</taxon>
        <taxon>rosids</taxon>
        <taxon>fabids</taxon>
        <taxon>Malpighiales</taxon>
        <taxon>Rhizophoraceae</taxon>
        <taxon>Rhizophora</taxon>
    </lineage>
</organism>
<name>A0A2P2N7R7_RHIMU</name>
<reference evidence="1" key="1">
    <citation type="submission" date="2018-02" db="EMBL/GenBank/DDBJ databases">
        <title>Rhizophora mucronata_Transcriptome.</title>
        <authorList>
            <person name="Meera S.P."/>
            <person name="Sreeshan A."/>
            <person name="Augustine A."/>
        </authorList>
    </citation>
    <scope>NUCLEOTIDE SEQUENCE</scope>
    <source>
        <tissue evidence="1">Leaf</tissue>
    </source>
</reference>